<dbReference type="AlphaFoldDB" id="A0A1D2MPN3"/>
<dbReference type="GO" id="GO:0005886">
    <property type="term" value="C:plasma membrane"/>
    <property type="evidence" value="ECO:0007669"/>
    <property type="project" value="TreeGrafter"/>
</dbReference>
<name>A0A1D2MPN3_ORCCI</name>
<dbReference type="Pfam" id="PF00431">
    <property type="entry name" value="CUB"/>
    <property type="match status" value="2"/>
</dbReference>
<dbReference type="InterPro" id="IPR053207">
    <property type="entry name" value="Non-NMDA_GluR_Accessory"/>
</dbReference>
<gene>
    <name evidence="4" type="ORF">Ocin01_11823</name>
</gene>
<evidence type="ECO:0000256" key="1">
    <source>
        <dbReference type="ARBA" id="ARBA00023157"/>
    </source>
</evidence>
<dbReference type="SMART" id="SM00042">
    <property type="entry name" value="CUB"/>
    <property type="match status" value="2"/>
</dbReference>
<comment type="caution">
    <text evidence="2">Lacks conserved residue(s) required for the propagation of feature annotation.</text>
</comment>
<accession>A0A1D2MPN3</accession>
<dbReference type="STRING" id="48709.A0A1D2MPN3"/>
<dbReference type="InterPro" id="IPR035914">
    <property type="entry name" value="Sperma_CUB_dom_sf"/>
</dbReference>
<proteinExistence type="predicted"/>
<evidence type="ECO:0000313" key="5">
    <source>
        <dbReference type="Proteomes" id="UP000094527"/>
    </source>
</evidence>
<protein>
    <submittedName>
        <fullName evidence="4">Suppressor of lurcher protein 1</fullName>
    </submittedName>
</protein>
<dbReference type="FunFam" id="2.60.120.290:FF:000058">
    <property type="entry name" value="CUB domaincontaining protein"/>
    <property type="match status" value="1"/>
</dbReference>
<sequence length="302" mass="34041">MVPQCNQVITSDAGRNGSFSSPNYPHYYTAKTQCRYDFIGHGKERVLILFTDFSLHHPDESEQDQAINLGAELLLPVCLGADVLLAYIHIDNQLEKVAEYCGYSIPPPLMSSGHRLTLEFSGASSSNFARGFHATYAFVEDFGITTGRQLYNFPCGFMFNSSEIQNGTFASPNFPGLYPRNTECHYFFHGDEDEHVVLTFNYFHIDGMAPCSEATSSDYVEFSNFMPVDTRFRRKCGYEKEPFLVISERNFFRMSFLSNERYDGSGFIGSFRFTNNLDHVYAAAAGLGGGHDAGEKNEDFLR</sequence>
<dbReference type="SUPFAM" id="SSF49854">
    <property type="entry name" value="Spermadhesin, CUB domain"/>
    <property type="match status" value="2"/>
</dbReference>
<dbReference type="PANTHER" id="PTHR47537:SF2">
    <property type="entry name" value="CUBILIN"/>
    <property type="match status" value="1"/>
</dbReference>
<organism evidence="4 5">
    <name type="scientific">Orchesella cincta</name>
    <name type="common">Springtail</name>
    <name type="synonym">Podura cincta</name>
    <dbReference type="NCBI Taxonomy" id="48709"/>
    <lineage>
        <taxon>Eukaryota</taxon>
        <taxon>Metazoa</taxon>
        <taxon>Ecdysozoa</taxon>
        <taxon>Arthropoda</taxon>
        <taxon>Hexapoda</taxon>
        <taxon>Collembola</taxon>
        <taxon>Entomobryomorpha</taxon>
        <taxon>Entomobryoidea</taxon>
        <taxon>Orchesellidae</taxon>
        <taxon>Orchesellinae</taxon>
        <taxon>Orchesella</taxon>
    </lineage>
</organism>
<feature type="domain" description="CUB" evidence="3">
    <location>
        <begin position="5"/>
        <end position="139"/>
    </location>
</feature>
<dbReference type="InterPro" id="IPR000859">
    <property type="entry name" value="CUB_dom"/>
</dbReference>
<keyword evidence="1" id="KW-1015">Disulfide bond</keyword>
<dbReference type="PROSITE" id="PS01180">
    <property type="entry name" value="CUB"/>
    <property type="match status" value="2"/>
</dbReference>
<reference evidence="4 5" key="1">
    <citation type="journal article" date="2016" name="Genome Biol. Evol.">
        <title>Gene Family Evolution Reflects Adaptation to Soil Environmental Stressors in the Genome of the Collembolan Orchesella cincta.</title>
        <authorList>
            <person name="Faddeeva-Vakhrusheva A."/>
            <person name="Derks M.F."/>
            <person name="Anvar S.Y."/>
            <person name="Agamennone V."/>
            <person name="Suring W."/>
            <person name="Smit S."/>
            <person name="van Straalen N.M."/>
            <person name="Roelofs D."/>
        </authorList>
    </citation>
    <scope>NUCLEOTIDE SEQUENCE [LARGE SCALE GENOMIC DNA]</scope>
    <source>
        <tissue evidence="4">Mixed pool</tissue>
    </source>
</reference>
<evidence type="ECO:0000259" key="3">
    <source>
        <dbReference type="PROSITE" id="PS01180"/>
    </source>
</evidence>
<dbReference type="EMBL" id="LJIJ01000738">
    <property type="protein sequence ID" value="ODM94858.1"/>
    <property type="molecule type" value="Genomic_DNA"/>
</dbReference>
<dbReference type="OMA" id="YFFHGGP"/>
<evidence type="ECO:0000256" key="2">
    <source>
        <dbReference type="PROSITE-ProRule" id="PRU00059"/>
    </source>
</evidence>
<dbReference type="CDD" id="cd00041">
    <property type="entry name" value="CUB"/>
    <property type="match status" value="2"/>
</dbReference>
<dbReference type="PANTHER" id="PTHR47537">
    <property type="entry name" value="CUBILIN"/>
    <property type="match status" value="1"/>
</dbReference>
<keyword evidence="5" id="KW-1185">Reference proteome</keyword>
<comment type="caution">
    <text evidence="4">The sequence shown here is derived from an EMBL/GenBank/DDBJ whole genome shotgun (WGS) entry which is preliminary data.</text>
</comment>
<evidence type="ECO:0000313" key="4">
    <source>
        <dbReference type="EMBL" id="ODM94858.1"/>
    </source>
</evidence>
<dbReference type="Proteomes" id="UP000094527">
    <property type="component" value="Unassembled WGS sequence"/>
</dbReference>
<feature type="domain" description="CUB" evidence="3">
    <location>
        <begin position="155"/>
        <end position="274"/>
    </location>
</feature>
<dbReference type="Gene3D" id="2.60.120.290">
    <property type="entry name" value="Spermadhesin, CUB domain"/>
    <property type="match status" value="2"/>
</dbReference>
<dbReference type="OrthoDB" id="6369184at2759"/>